<feature type="region of interest" description="Disordered" evidence="1">
    <location>
        <begin position="212"/>
        <end position="232"/>
    </location>
</feature>
<name>A0A6C0CLT2_9ZZZZ</name>
<feature type="region of interest" description="Disordered" evidence="1">
    <location>
        <begin position="260"/>
        <end position="334"/>
    </location>
</feature>
<dbReference type="AlphaFoldDB" id="A0A6C0CLT2"/>
<keyword evidence="2" id="KW-0812">Transmembrane</keyword>
<keyword evidence="2" id="KW-0472">Membrane</keyword>
<sequence length="334" mass="38171">MSMWTNSFDKTLRVIKQNASKLSENYLQYYENSKNLLMYINAPLVLLSALNAYAIYDMDSYGPVIQYASASTSLLVAVVLTGEIVVGCNTKIENNLQKSREFHYLKERIDHILSLEKGKQFCQECIEGSMDNVMTRTINEYKDLVKEDKIIDKYNGNLSVVASETVEEIQTFLEDHWNILYRPTLRKIRQKNQKVMENMDVNEMIETLGEKTEKPNETDLEENAEKEKKGDETKMKFSFMDTVSYVRSFVPSFTLFTKESDSKEQTDVTDLENPDEDHLKVPLEENVELSNIYPDENGSSSDQVNPVSSRASSPTPIKIEGLTAPVSVSKSKKK</sequence>
<accession>A0A6C0CLT2</accession>
<proteinExistence type="predicted"/>
<feature type="transmembrane region" description="Helical" evidence="2">
    <location>
        <begin position="36"/>
        <end position="56"/>
    </location>
</feature>
<feature type="compositionally biased region" description="Polar residues" evidence="1">
    <location>
        <begin position="297"/>
        <end position="315"/>
    </location>
</feature>
<evidence type="ECO:0000256" key="2">
    <source>
        <dbReference type="SAM" id="Phobius"/>
    </source>
</evidence>
<evidence type="ECO:0000313" key="3">
    <source>
        <dbReference type="EMBL" id="QHT05421.1"/>
    </source>
</evidence>
<evidence type="ECO:0000256" key="1">
    <source>
        <dbReference type="SAM" id="MobiDB-lite"/>
    </source>
</evidence>
<dbReference type="EMBL" id="MN739454">
    <property type="protein sequence ID" value="QHT05421.1"/>
    <property type="molecule type" value="Genomic_DNA"/>
</dbReference>
<organism evidence="3">
    <name type="scientific">viral metagenome</name>
    <dbReference type="NCBI Taxonomy" id="1070528"/>
    <lineage>
        <taxon>unclassified sequences</taxon>
        <taxon>metagenomes</taxon>
        <taxon>organismal metagenomes</taxon>
    </lineage>
</organism>
<reference evidence="3" key="1">
    <citation type="journal article" date="2020" name="Nature">
        <title>Giant virus diversity and host interactions through global metagenomics.</title>
        <authorList>
            <person name="Schulz F."/>
            <person name="Roux S."/>
            <person name="Paez-Espino D."/>
            <person name="Jungbluth S."/>
            <person name="Walsh D.A."/>
            <person name="Denef V.J."/>
            <person name="McMahon K.D."/>
            <person name="Konstantinidis K.T."/>
            <person name="Eloe-Fadrosh E.A."/>
            <person name="Kyrpides N.C."/>
            <person name="Woyke T."/>
        </authorList>
    </citation>
    <scope>NUCLEOTIDE SEQUENCE</scope>
    <source>
        <strain evidence="3">GVMAG-M-3300021375-17</strain>
    </source>
</reference>
<keyword evidence="2" id="KW-1133">Transmembrane helix</keyword>
<protein>
    <submittedName>
        <fullName evidence="3">Uncharacterized protein</fullName>
    </submittedName>
</protein>
<feature type="transmembrane region" description="Helical" evidence="2">
    <location>
        <begin position="68"/>
        <end position="90"/>
    </location>
</feature>